<evidence type="ECO:0000313" key="3">
    <source>
        <dbReference type="EMBL" id="MVO78120.1"/>
    </source>
</evidence>
<keyword evidence="1" id="KW-0472">Membrane</keyword>
<gene>
    <name evidence="3" type="ORF">GON01_09260</name>
</gene>
<keyword evidence="1" id="KW-0812">Transmembrane</keyword>
<accession>A0A6I4J0P2</accession>
<feature type="transmembrane region" description="Helical" evidence="1">
    <location>
        <begin position="20"/>
        <end position="38"/>
    </location>
</feature>
<dbReference type="EMBL" id="WQMS01000009">
    <property type="protein sequence ID" value="MVO78120.1"/>
    <property type="molecule type" value="Genomic_DNA"/>
</dbReference>
<keyword evidence="1" id="KW-1133">Transmembrane helix</keyword>
<reference evidence="3 4" key="1">
    <citation type="submission" date="2019-12" db="EMBL/GenBank/DDBJ databases">
        <authorList>
            <person name="Huq M.A."/>
        </authorList>
    </citation>
    <scope>NUCLEOTIDE SEQUENCE [LARGE SCALE GENOMIC DNA]</scope>
    <source>
        <strain evidence="3 4">MAH-20</strain>
    </source>
</reference>
<dbReference type="Proteomes" id="UP000441389">
    <property type="component" value="Unassembled WGS sequence"/>
</dbReference>
<organism evidence="3 4">
    <name type="scientific">Sphingomonas horti</name>
    <dbReference type="NCBI Taxonomy" id="2682842"/>
    <lineage>
        <taxon>Bacteria</taxon>
        <taxon>Pseudomonadati</taxon>
        <taxon>Pseudomonadota</taxon>
        <taxon>Alphaproteobacteria</taxon>
        <taxon>Sphingomonadales</taxon>
        <taxon>Sphingomonadaceae</taxon>
        <taxon>Sphingomonas</taxon>
    </lineage>
</organism>
<name>A0A6I4J0P2_9SPHN</name>
<protein>
    <recommendedName>
        <fullName evidence="2">Right handed beta helix domain-containing protein</fullName>
    </recommendedName>
</protein>
<dbReference type="Pfam" id="PF13229">
    <property type="entry name" value="Beta_helix"/>
    <property type="match status" value="1"/>
</dbReference>
<evidence type="ECO:0000259" key="2">
    <source>
        <dbReference type="Pfam" id="PF13229"/>
    </source>
</evidence>
<dbReference type="InterPro" id="IPR012334">
    <property type="entry name" value="Pectin_lyas_fold"/>
</dbReference>
<evidence type="ECO:0000313" key="4">
    <source>
        <dbReference type="Proteomes" id="UP000441389"/>
    </source>
</evidence>
<dbReference type="Gene3D" id="2.160.20.10">
    <property type="entry name" value="Single-stranded right-handed beta-helix, Pectin lyase-like"/>
    <property type="match status" value="1"/>
</dbReference>
<keyword evidence="4" id="KW-1185">Reference proteome</keyword>
<comment type="caution">
    <text evidence="3">The sequence shown here is derived from an EMBL/GenBank/DDBJ whole genome shotgun (WGS) entry which is preliminary data.</text>
</comment>
<dbReference type="InterPro" id="IPR039448">
    <property type="entry name" value="Beta_helix"/>
</dbReference>
<proteinExistence type="predicted"/>
<evidence type="ECO:0000256" key="1">
    <source>
        <dbReference type="SAM" id="Phobius"/>
    </source>
</evidence>
<dbReference type="AlphaFoldDB" id="A0A6I4J0P2"/>
<sequence length="376" mass="41190">MVPDRSPPNEATGRGRRRVVLLKSVTAMLASLAGLLLASPVNPPRATGPVTDVEWNALLMRHRDGGVIDLGERSVAFVPQRFQPRAQVTIRGGVFGPIQLDQWRNVVFDGSRFAAPPGTPVSQSLIVANDAQRLVIRNCRFTGYRGEDGTLRIRGPLIRGGQDVTIERSTFEDMLGNLAFIRAHGVRFRDNELRRIREGIQIVGGSDIVIERNRFADYQPAPGDHADAIQLFMNGLKPDEPATQDLTIRDNLFLAGSKTQVIFIGGGKERLGSGLGYARFTIEGNVIVGAVWHGISAPFVSDMTVRGNRLFRVADLDQYDSRIMAGGENVVVQDNEANAFILTDGVSEARNRKVGPSKAAKVDSVIAEWVAKYRPR</sequence>
<dbReference type="SUPFAM" id="SSF51126">
    <property type="entry name" value="Pectin lyase-like"/>
    <property type="match status" value="1"/>
</dbReference>
<dbReference type="InterPro" id="IPR011050">
    <property type="entry name" value="Pectin_lyase_fold/virulence"/>
</dbReference>
<feature type="domain" description="Right handed beta helix" evidence="2">
    <location>
        <begin position="122"/>
        <end position="263"/>
    </location>
</feature>